<protein>
    <submittedName>
        <fullName evidence="2">TniQ family protein</fullName>
    </submittedName>
</protein>
<evidence type="ECO:0000313" key="2">
    <source>
        <dbReference type="EMBL" id="MFD1308419.1"/>
    </source>
</evidence>
<dbReference type="InterPro" id="IPR009492">
    <property type="entry name" value="TniQ"/>
</dbReference>
<dbReference type="RefSeq" id="WP_381236121.1">
    <property type="nucleotide sequence ID" value="NZ_JBHSKH010000026.1"/>
</dbReference>
<sequence length="174" mass="19356">MSPVQRWPLLPQPGPLESLSSWLNRLADLYEMPVKELLTRNLGLVDLAVPADLDYDPTMTMLHAAGTALRLVADGTIIAFGRLASTMGPEHRHIYDRDRPAPHRGSWQEVMAEMDAALTLARTDRDSARQLLILLTLGCRTLDWFEEERAFLFGVGVPAEFLPGAHDLGRTDLA</sequence>
<keyword evidence="3" id="KW-1185">Reference proteome</keyword>
<proteinExistence type="predicted"/>
<comment type="caution">
    <text evidence="2">The sequence shown here is derived from an EMBL/GenBank/DDBJ whole genome shotgun (WGS) entry which is preliminary data.</text>
</comment>
<organism evidence="2 3">
    <name type="scientific">Streptomyces kaempferi</name>
    <dbReference type="NCBI Taxonomy" id="333725"/>
    <lineage>
        <taxon>Bacteria</taxon>
        <taxon>Bacillati</taxon>
        <taxon>Actinomycetota</taxon>
        <taxon>Actinomycetes</taxon>
        <taxon>Kitasatosporales</taxon>
        <taxon>Streptomycetaceae</taxon>
        <taxon>Streptomyces</taxon>
    </lineage>
</organism>
<evidence type="ECO:0000313" key="3">
    <source>
        <dbReference type="Proteomes" id="UP001597058"/>
    </source>
</evidence>
<gene>
    <name evidence="2" type="ORF">ACFQ5X_21505</name>
</gene>
<dbReference type="Pfam" id="PF06527">
    <property type="entry name" value="TniQ"/>
    <property type="match status" value="1"/>
</dbReference>
<dbReference type="Proteomes" id="UP001597058">
    <property type="component" value="Unassembled WGS sequence"/>
</dbReference>
<feature type="domain" description="TniQ" evidence="1">
    <location>
        <begin position="8"/>
        <end position="94"/>
    </location>
</feature>
<reference evidence="3" key="1">
    <citation type="journal article" date="2019" name="Int. J. Syst. Evol. Microbiol.">
        <title>The Global Catalogue of Microorganisms (GCM) 10K type strain sequencing project: providing services to taxonomists for standard genome sequencing and annotation.</title>
        <authorList>
            <consortium name="The Broad Institute Genomics Platform"/>
            <consortium name="The Broad Institute Genome Sequencing Center for Infectious Disease"/>
            <person name="Wu L."/>
            <person name="Ma J."/>
        </authorList>
    </citation>
    <scope>NUCLEOTIDE SEQUENCE [LARGE SCALE GENOMIC DNA]</scope>
    <source>
        <strain evidence="3">CGMCC 4.7020</strain>
    </source>
</reference>
<dbReference type="EMBL" id="JBHTMM010000026">
    <property type="protein sequence ID" value="MFD1308419.1"/>
    <property type="molecule type" value="Genomic_DNA"/>
</dbReference>
<accession>A0ABW3XIQ4</accession>
<name>A0ABW3XIQ4_9ACTN</name>
<evidence type="ECO:0000259" key="1">
    <source>
        <dbReference type="Pfam" id="PF06527"/>
    </source>
</evidence>